<accession>A0A3E3K639</accession>
<proteinExistence type="predicted"/>
<dbReference type="InterPro" id="IPR013830">
    <property type="entry name" value="SGNH_hydro"/>
</dbReference>
<dbReference type="Gene3D" id="3.40.50.1110">
    <property type="entry name" value="SGNH hydrolase"/>
    <property type="match status" value="1"/>
</dbReference>
<evidence type="ECO:0000256" key="1">
    <source>
        <dbReference type="SAM" id="Phobius"/>
    </source>
</evidence>
<dbReference type="RefSeq" id="WP_048621846.1">
    <property type="nucleotide sequence ID" value="NZ_BAABYU010000001.1"/>
</dbReference>
<reference evidence="3 4" key="1">
    <citation type="submission" date="2018-08" db="EMBL/GenBank/DDBJ databases">
        <title>A genome reference for cultivated species of the human gut microbiota.</title>
        <authorList>
            <person name="Zou Y."/>
            <person name="Xue W."/>
            <person name="Luo G."/>
        </authorList>
    </citation>
    <scope>NUCLEOTIDE SEQUENCE [LARGE SCALE GENOMIC DNA]</scope>
    <source>
        <strain evidence="3 4">AF37-2AT</strain>
    </source>
</reference>
<evidence type="ECO:0000313" key="3">
    <source>
        <dbReference type="EMBL" id="RGE89928.1"/>
    </source>
</evidence>
<evidence type="ECO:0000259" key="2">
    <source>
        <dbReference type="Pfam" id="PF13472"/>
    </source>
</evidence>
<keyword evidence="1" id="KW-0812">Transmembrane</keyword>
<dbReference type="EMBL" id="QVLX01000001">
    <property type="protein sequence ID" value="RGE89928.1"/>
    <property type="molecule type" value="Genomic_DNA"/>
</dbReference>
<protein>
    <recommendedName>
        <fullName evidence="2">SGNH hydrolase-type esterase domain-containing protein</fullName>
    </recommendedName>
</protein>
<dbReference type="InterPro" id="IPR036514">
    <property type="entry name" value="SGNH_hydro_sf"/>
</dbReference>
<keyword evidence="1" id="KW-1133">Transmembrane helix</keyword>
<keyword evidence="1" id="KW-0472">Membrane</keyword>
<feature type="transmembrane region" description="Helical" evidence="1">
    <location>
        <begin position="12"/>
        <end position="34"/>
    </location>
</feature>
<keyword evidence="4" id="KW-1185">Reference proteome</keyword>
<gene>
    <name evidence="3" type="ORF">DW016_01285</name>
</gene>
<dbReference type="Proteomes" id="UP000261080">
    <property type="component" value="Unassembled WGS sequence"/>
</dbReference>
<dbReference type="GeneID" id="97192813"/>
<dbReference type="AlphaFoldDB" id="A0A3E3K639"/>
<name>A0A3E3K639_9FIRM</name>
<dbReference type="SUPFAM" id="SSF52266">
    <property type="entry name" value="SGNH hydrolase"/>
    <property type="match status" value="1"/>
</dbReference>
<sequence>MKSAREKILRRRILIVALCVIAIIIGIIVCVQIKKSRPDEYKKNRKQLEKLEQVDISDTEKQWEALEGANQKTEIDASKRNQYGVVELDSATLKKAFEGVLVVGDSFSEALDVYGILDAGSVVYKRGASVNGIDELIEKVISMKPSTVIMEFGCNDLQMYNSDIDGFIEKYKSQIRKIKDALPDTMICVNSILPMTEASIKEKAGREKQPQYNEAIQKMCEDEGYLYIDSCFIVEADSSLYEQDGIHMKKAYYEQWLSYIVEKAGL</sequence>
<dbReference type="Pfam" id="PF13472">
    <property type="entry name" value="Lipase_GDSL_2"/>
    <property type="match status" value="1"/>
</dbReference>
<organism evidence="3 4">
    <name type="scientific">Sellimonas intestinalis</name>
    <dbReference type="NCBI Taxonomy" id="1653434"/>
    <lineage>
        <taxon>Bacteria</taxon>
        <taxon>Bacillati</taxon>
        <taxon>Bacillota</taxon>
        <taxon>Clostridia</taxon>
        <taxon>Lachnospirales</taxon>
        <taxon>Lachnospiraceae</taxon>
        <taxon>Sellimonas</taxon>
    </lineage>
</organism>
<comment type="caution">
    <text evidence="3">The sequence shown here is derived from an EMBL/GenBank/DDBJ whole genome shotgun (WGS) entry which is preliminary data.</text>
</comment>
<evidence type="ECO:0000313" key="4">
    <source>
        <dbReference type="Proteomes" id="UP000261080"/>
    </source>
</evidence>
<feature type="domain" description="SGNH hydrolase-type esterase" evidence="2">
    <location>
        <begin position="126"/>
        <end position="253"/>
    </location>
</feature>
<dbReference type="OrthoDB" id="1652311at2"/>